<feature type="compositionally biased region" description="Polar residues" evidence="1">
    <location>
        <begin position="54"/>
        <end position="69"/>
    </location>
</feature>
<comment type="caution">
    <text evidence="2">The sequence shown here is derived from an EMBL/GenBank/DDBJ whole genome shotgun (WGS) entry which is preliminary data.</text>
</comment>
<accession>A0ABN7VL20</accession>
<gene>
    <name evidence="2" type="ORF">GMARGA_LOCUS19855</name>
</gene>
<evidence type="ECO:0000313" key="2">
    <source>
        <dbReference type="EMBL" id="CAG8781943.1"/>
    </source>
</evidence>
<protein>
    <submittedName>
        <fullName evidence="2">8098_t:CDS:1</fullName>
    </submittedName>
</protein>
<evidence type="ECO:0000256" key="1">
    <source>
        <dbReference type="SAM" id="MobiDB-lite"/>
    </source>
</evidence>
<feature type="non-terminal residue" evidence="2">
    <location>
        <position position="1"/>
    </location>
</feature>
<feature type="region of interest" description="Disordered" evidence="1">
    <location>
        <begin position="54"/>
        <end position="78"/>
    </location>
</feature>
<dbReference type="EMBL" id="CAJVQB010016904">
    <property type="protein sequence ID" value="CAG8781943.1"/>
    <property type="molecule type" value="Genomic_DNA"/>
</dbReference>
<sequence length="107" mass="12330">LSRHLRDFYPKATLQVVKACSAFLDPRFKKINYIIPSKKRETITHLYTLFNTQEQPSSIQEPQTSNTGPSSFFSSFYDDDYVAPNETENISSVEKEAQYGLEFIPNI</sequence>
<reference evidence="2 3" key="1">
    <citation type="submission" date="2021-06" db="EMBL/GenBank/DDBJ databases">
        <authorList>
            <person name="Kallberg Y."/>
            <person name="Tangrot J."/>
            <person name="Rosling A."/>
        </authorList>
    </citation>
    <scope>NUCLEOTIDE SEQUENCE [LARGE SCALE GENOMIC DNA]</scope>
    <source>
        <strain evidence="2 3">120-4 pot B 10/14</strain>
    </source>
</reference>
<dbReference type="Proteomes" id="UP000789901">
    <property type="component" value="Unassembled WGS sequence"/>
</dbReference>
<keyword evidence="3" id="KW-1185">Reference proteome</keyword>
<name>A0ABN7VL20_GIGMA</name>
<organism evidence="2 3">
    <name type="scientific">Gigaspora margarita</name>
    <dbReference type="NCBI Taxonomy" id="4874"/>
    <lineage>
        <taxon>Eukaryota</taxon>
        <taxon>Fungi</taxon>
        <taxon>Fungi incertae sedis</taxon>
        <taxon>Mucoromycota</taxon>
        <taxon>Glomeromycotina</taxon>
        <taxon>Glomeromycetes</taxon>
        <taxon>Diversisporales</taxon>
        <taxon>Gigasporaceae</taxon>
        <taxon>Gigaspora</taxon>
    </lineage>
</organism>
<proteinExistence type="predicted"/>
<evidence type="ECO:0000313" key="3">
    <source>
        <dbReference type="Proteomes" id="UP000789901"/>
    </source>
</evidence>